<protein>
    <submittedName>
        <fullName evidence="1">Uncharacterized protein</fullName>
    </submittedName>
</protein>
<reference evidence="1" key="1">
    <citation type="submission" date="2023-07" db="EMBL/GenBank/DDBJ databases">
        <title>Genomic Encyclopedia of Type Strains, Phase IV (KMG-IV): sequencing the most valuable type-strain genomes for metagenomic binning, comparative biology and taxonomic classification.</title>
        <authorList>
            <person name="Goeker M."/>
        </authorList>
    </citation>
    <scope>NUCLEOTIDE SEQUENCE</scope>
    <source>
        <strain evidence="1">DSM 24202</strain>
    </source>
</reference>
<sequence>MANVFCAYVLGRFCGYTIVTRLGTTRHNDIDSLLPHNWTPARN</sequence>
<evidence type="ECO:0000313" key="2">
    <source>
        <dbReference type="Proteomes" id="UP001238163"/>
    </source>
</evidence>
<accession>A0AAE3VFI3</accession>
<dbReference type="EMBL" id="JAUSVL010000001">
    <property type="protein sequence ID" value="MDQ0289326.1"/>
    <property type="molecule type" value="Genomic_DNA"/>
</dbReference>
<dbReference type="Proteomes" id="UP001238163">
    <property type="component" value="Unassembled WGS sequence"/>
</dbReference>
<proteinExistence type="predicted"/>
<name>A0AAE3VFI3_9BACT</name>
<gene>
    <name evidence="1" type="ORF">J3R75_001433</name>
</gene>
<comment type="caution">
    <text evidence="1">The sequence shown here is derived from an EMBL/GenBank/DDBJ whole genome shotgun (WGS) entry which is preliminary data.</text>
</comment>
<dbReference type="AlphaFoldDB" id="A0AAE3VFI3"/>
<keyword evidence="2" id="KW-1185">Reference proteome</keyword>
<evidence type="ECO:0000313" key="1">
    <source>
        <dbReference type="EMBL" id="MDQ0289326.1"/>
    </source>
</evidence>
<organism evidence="1 2">
    <name type="scientific">Oligosphaera ethanolica</name>
    <dbReference type="NCBI Taxonomy" id="760260"/>
    <lineage>
        <taxon>Bacteria</taxon>
        <taxon>Pseudomonadati</taxon>
        <taxon>Lentisphaerota</taxon>
        <taxon>Oligosphaeria</taxon>
        <taxon>Oligosphaerales</taxon>
        <taxon>Oligosphaeraceae</taxon>
        <taxon>Oligosphaera</taxon>
    </lineage>
</organism>